<feature type="domain" description="GTP cyclohydrolase II" evidence="12">
    <location>
        <begin position="166"/>
        <end position="327"/>
    </location>
</feature>
<feature type="active site" description="Nucleophile" evidence="11">
    <location>
        <position position="289"/>
    </location>
</feature>
<comment type="pathway">
    <text evidence="3 11">Cofactor biosynthesis; riboflavin biosynthesis; 5-amino-6-(D-ribitylamino)uracil from GTP: step 1/4.</text>
</comment>
<feature type="binding site" evidence="11">
    <location>
        <position position="275"/>
    </location>
    <ligand>
        <name>GTP</name>
        <dbReference type="ChEBI" id="CHEBI:37565"/>
    </ligand>
</feature>
<evidence type="ECO:0000256" key="5">
    <source>
        <dbReference type="ARBA" id="ARBA00022723"/>
    </source>
</evidence>
<dbReference type="PANTHER" id="PTHR21327">
    <property type="entry name" value="GTP CYCLOHYDROLASE II-RELATED"/>
    <property type="match status" value="1"/>
</dbReference>
<dbReference type="NCBIfam" id="TIGR02464">
    <property type="entry name" value="ribofla_fusion"/>
    <property type="match status" value="1"/>
</dbReference>
<dbReference type="Gene3D" id="3.40.50.10990">
    <property type="entry name" value="GTP cyclohydrolase II"/>
    <property type="match status" value="1"/>
</dbReference>
<keyword evidence="7 11" id="KW-0378">Hydrolase</keyword>
<feature type="binding site" evidence="11">
    <location>
        <position position="222"/>
    </location>
    <ligand>
        <name>Zn(2+)</name>
        <dbReference type="ChEBI" id="CHEBI:29105"/>
        <note>catalytic</note>
    </ligand>
</feature>
<dbReference type="GO" id="GO:0005829">
    <property type="term" value="C:cytosol"/>
    <property type="evidence" value="ECO:0007669"/>
    <property type="project" value="TreeGrafter"/>
</dbReference>
<evidence type="ECO:0000256" key="1">
    <source>
        <dbReference type="ARBA" id="ARBA00000022"/>
    </source>
</evidence>
<feature type="binding site" evidence="11">
    <location>
        <position position="224"/>
    </location>
    <ligand>
        <name>Zn(2+)</name>
        <dbReference type="ChEBI" id="CHEBI:29105"/>
        <note>catalytic</note>
    </ligand>
</feature>
<dbReference type="Pfam" id="PF08719">
    <property type="entry name" value="NADAR"/>
    <property type="match status" value="1"/>
</dbReference>
<dbReference type="CDD" id="cd00641">
    <property type="entry name" value="GTP_cyclohydro2"/>
    <property type="match status" value="1"/>
</dbReference>
<dbReference type="NCBIfam" id="NF001591">
    <property type="entry name" value="PRK00393.1"/>
    <property type="match status" value="1"/>
</dbReference>
<dbReference type="InterPro" id="IPR000926">
    <property type="entry name" value="RibA"/>
</dbReference>
<evidence type="ECO:0000256" key="8">
    <source>
        <dbReference type="ARBA" id="ARBA00022833"/>
    </source>
</evidence>
<dbReference type="InterPro" id="IPR037238">
    <property type="entry name" value="YbiA-like_sf"/>
</dbReference>
<evidence type="ECO:0000256" key="10">
    <source>
        <dbReference type="ARBA" id="ARBA00049295"/>
    </source>
</evidence>
<dbReference type="UniPathway" id="UPA00275">
    <property type="reaction ID" value="UER00400"/>
</dbReference>
<reference evidence="14 15" key="1">
    <citation type="submission" date="2020-08" db="EMBL/GenBank/DDBJ databases">
        <title>Functional genomics of gut bacteria from endangered species of beetles.</title>
        <authorList>
            <person name="Carlos-Shanley C."/>
        </authorList>
    </citation>
    <scope>NUCLEOTIDE SEQUENCE [LARGE SCALE GENOMIC DNA]</scope>
    <source>
        <strain evidence="14 15">S00136</strain>
    </source>
</reference>
<dbReference type="EC" id="3.5.4.25" evidence="11"/>
<dbReference type="Proteomes" id="UP000589738">
    <property type="component" value="Unassembled WGS sequence"/>
</dbReference>
<evidence type="ECO:0000256" key="3">
    <source>
        <dbReference type="ARBA" id="ARBA00004853"/>
    </source>
</evidence>
<dbReference type="GO" id="GO:0005525">
    <property type="term" value="F:GTP binding"/>
    <property type="evidence" value="ECO:0007669"/>
    <property type="project" value="UniProtKB-KW"/>
</dbReference>
<evidence type="ECO:0000256" key="11">
    <source>
        <dbReference type="HAMAP-Rule" id="MF_00179"/>
    </source>
</evidence>
<dbReference type="SUPFAM" id="SSF142695">
    <property type="entry name" value="RibA-like"/>
    <property type="match status" value="1"/>
</dbReference>
<accession>A0A841ND51</accession>
<feature type="domain" description="NADAR" evidence="13">
    <location>
        <begin position="9"/>
        <end position="146"/>
    </location>
</feature>
<comment type="catalytic activity">
    <reaction evidence="1">
        <text>5-amino-6-(5-phospho-D-ribosylamino)uracil + H2O = 5,6-diaminouracil + D-ribose 5-phosphate</text>
        <dbReference type="Rhea" id="RHEA:55020"/>
        <dbReference type="ChEBI" id="CHEBI:15377"/>
        <dbReference type="ChEBI" id="CHEBI:46252"/>
        <dbReference type="ChEBI" id="CHEBI:58453"/>
        <dbReference type="ChEBI" id="CHEBI:78346"/>
    </reaction>
</comment>
<keyword evidence="6 11" id="KW-0547">Nucleotide-binding</keyword>
<comment type="catalytic activity">
    <reaction evidence="2">
        <text>2,5-diamino-6-hydroxy-4-(5-phosphoribosylamino)-pyrimidine + H2O = 2,5,6-triamino-4-hydroxypyrimidine + D-ribose 5-phosphate</text>
        <dbReference type="Rhea" id="RHEA:23436"/>
        <dbReference type="ChEBI" id="CHEBI:15377"/>
        <dbReference type="ChEBI" id="CHEBI:58614"/>
        <dbReference type="ChEBI" id="CHEBI:78346"/>
        <dbReference type="ChEBI" id="CHEBI:137796"/>
    </reaction>
</comment>
<keyword evidence="15" id="KW-1185">Reference proteome</keyword>
<organism evidence="14 15">
    <name type="scientific">Chryseobacterium shigense</name>
    <dbReference type="NCBI Taxonomy" id="297244"/>
    <lineage>
        <taxon>Bacteria</taxon>
        <taxon>Pseudomonadati</taxon>
        <taxon>Bacteroidota</taxon>
        <taxon>Flavobacteriia</taxon>
        <taxon>Flavobacteriales</taxon>
        <taxon>Weeksellaceae</taxon>
        <taxon>Chryseobacterium group</taxon>
        <taxon>Chryseobacterium</taxon>
    </lineage>
</organism>
<dbReference type="Gene3D" id="1.10.357.40">
    <property type="entry name" value="YbiA-like"/>
    <property type="match status" value="1"/>
</dbReference>
<dbReference type="InterPro" id="IPR036144">
    <property type="entry name" value="RibA-like_sf"/>
</dbReference>
<evidence type="ECO:0000313" key="14">
    <source>
        <dbReference type="EMBL" id="MBB6372631.1"/>
    </source>
</evidence>
<comment type="caution">
    <text evidence="14">The sequence shown here is derived from an EMBL/GenBank/DDBJ whole genome shotgun (WGS) entry which is preliminary data.</text>
</comment>
<dbReference type="RefSeq" id="WP_184167292.1">
    <property type="nucleotide sequence ID" value="NZ_JACHLC010000007.1"/>
</dbReference>
<dbReference type="GO" id="GO:0008270">
    <property type="term" value="F:zinc ion binding"/>
    <property type="evidence" value="ECO:0007669"/>
    <property type="project" value="UniProtKB-UniRule"/>
</dbReference>
<evidence type="ECO:0000313" key="15">
    <source>
        <dbReference type="Proteomes" id="UP000589738"/>
    </source>
</evidence>
<evidence type="ECO:0000256" key="2">
    <source>
        <dbReference type="ARBA" id="ARBA00000751"/>
    </source>
</evidence>
<dbReference type="Pfam" id="PF00925">
    <property type="entry name" value="GTP_cyclohydro2"/>
    <property type="match status" value="1"/>
</dbReference>
<dbReference type="EMBL" id="JACHLC010000007">
    <property type="protein sequence ID" value="MBB6372631.1"/>
    <property type="molecule type" value="Genomic_DNA"/>
</dbReference>
<keyword evidence="4 11" id="KW-0686">Riboflavin biosynthesis</keyword>
<feature type="binding site" evidence="11">
    <location>
        <begin position="253"/>
        <end position="255"/>
    </location>
    <ligand>
        <name>GTP</name>
        <dbReference type="ChEBI" id="CHEBI:37565"/>
    </ligand>
</feature>
<evidence type="ECO:0000259" key="12">
    <source>
        <dbReference type="Pfam" id="PF00925"/>
    </source>
</evidence>
<comment type="cofactor">
    <cofactor evidence="11">
        <name>Zn(2+)</name>
        <dbReference type="ChEBI" id="CHEBI:29105"/>
    </cofactor>
    <text evidence="11">Binds 1 zinc ion per subunit.</text>
</comment>
<sequence length="358" mass="41191">MKDSNDILFYDEDGLFFEFSNFYPLPVKIDGAFWLTSEHFYQAQKFINDSSKEKIRLAKTAEEAYLLGNNLQESRVDNWENRRVQIMERAVYEKFSQHDFLKEKLLETGELLIKENSPTDSFWGIGSDGLGKNVLGRILMDIRNKFKNLEEAKQSVKPKWMCIEDSVEIPTEYGKMFFNVYMDHKGKEHLAIISGNIDVDEHVLVRIHSECITGDVFKSSKCDCGIQLDRAFKFIGEETQKGKGGIILYMRDEGRGIGLGNKLRAYKFQQQGFDTIDANKIIQTPVDDRNYVLPSQILKSLGINKVRLITNNPLKIKDLENEGIEVKRVKINSSVTPFNKDYLSVKNNIMGHNIGIDY</sequence>
<proteinExistence type="inferred from homology"/>
<comment type="function">
    <text evidence="11">Catalyzes the conversion of GTP to 2,5-diamino-6-ribosylamino-4(3H)-pyrimidinone 5'-phosphate (DARP), formate and pyrophosphate.</text>
</comment>
<dbReference type="NCBIfam" id="TIGR00505">
    <property type="entry name" value="ribA"/>
    <property type="match status" value="1"/>
</dbReference>
<dbReference type="SUPFAM" id="SSF143990">
    <property type="entry name" value="YbiA-like"/>
    <property type="match status" value="1"/>
</dbReference>
<evidence type="ECO:0000259" key="13">
    <source>
        <dbReference type="Pfam" id="PF08719"/>
    </source>
</evidence>
<feature type="binding site" evidence="11">
    <location>
        <begin position="206"/>
        <end position="210"/>
    </location>
    <ligand>
        <name>GTP</name>
        <dbReference type="ChEBI" id="CHEBI:37565"/>
    </ligand>
</feature>
<feature type="binding site" evidence="11">
    <location>
        <position position="310"/>
    </location>
    <ligand>
        <name>GTP</name>
        <dbReference type="ChEBI" id="CHEBI:37565"/>
    </ligand>
</feature>
<dbReference type="AlphaFoldDB" id="A0A841ND51"/>
<evidence type="ECO:0000256" key="9">
    <source>
        <dbReference type="ARBA" id="ARBA00023134"/>
    </source>
</evidence>
<dbReference type="GO" id="GO:0003935">
    <property type="term" value="F:GTP cyclohydrolase II activity"/>
    <property type="evidence" value="ECO:0007669"/>
    <property type="project" value="UniProtKB-UniRule"/>
</dbReference>
<comment type="similarity">
    <text evidence="11">Belongs to the GTP cyclohydrolase II family.</text>
</comment>
<feature type="binding site" evidence="11">
    <location>
        <position position="315"/>
    </location>
    <ligand>
        <name>GTP</name>
        <dbReference type="ChEBI" id="CHEBI:37565"/>
    </ligand>
</feature>
<dbReference type="CDD" id="cd15457">
    <property type="entry name" value="NADAR"/>
    <property type="match status" value="1"/>
</dbReference>
<protein>
    <recommendedName>
        <fullName evidence="11">GTP cyclohydrolase-2</fullName>
        <ecNumber evidence="11">3.5.4.25</ecNumber>
    </recommendedName>
    <alternativeName>
        <fullName evidence="11">GTP cyclohydrolase II</fullName>
    </alternativeName>
</protein>
<gene>
    <name evidence="11" type="primary">ribA</name>
    <name evidence="14" type="ORF">HNP36_003749</name>
</gene>
<dbReference type="InterPro" id="IPR032677">
    <property type="entry name" value="GTP_cyclohydro_II"/>
</dbReference>
<keyword evidence="9 11" id="KW-0342">GTP-binding</keyword>
<dbReference type="GO" id="GO:0008686">
    <property type="term" value="F:3,4-dihydroxy-2-butanone-4-phosphate synthase activity"/>
    <property type="evidence" value="ECO:0007669"/>
    <property type="project" value="TreeGrafter"/>
</dbReference>
<keyword evidence="8 11" id="KW-0862">Zinc</keyword>
<feature type="binding site" evidence="11">
    <location>
        <position position="227"/>
    </location>
    <ligand>
        <name>GTP</name>
        <dbReference type="ChEBI" id="CHEBI:37565"/>
    </ligand>
</feature>
<dbReference type="HAMAP" id="MF_00179">
    <property type="entry name" value="RibA"/>
    <property type="match status" value="1"/>
</dbReference>
<dbReference type="GO" id="GO:0009231">
    <property type="term" value="P:riboflavin biosynthetic process"/>
    <property type="evidence" value="ECO:0007669"/>
    <property type="project" value="UniProtKB-UniRule"/>
</dbReference>
<evidence type="ECO:0000256" key="7">
    <source>
        <dbReference type="ARBA" id="ARBA00022801"/>
    </source>
</evidence>
<dbReference type="FunFam" id="3.40.50.10990:FF:000002">
    <property type="entry name" value="GTP cyclohydrolase-2"/>
    <property type="match status" value="1"/>
</dbReference>
<keyword evidence="5 11" id="KW-0479">Metal-binding</keyword>
<name>A0A841ND51_9FLAO</name>
<comment type="catalytic activity">
    <reaction evidence="10 11">
        <text>GTP + 4 H2O = 2,5-diamino-6-hydroxy-4-(5-phosphoribosylamino)-pyrimidine + formate + 2 phosphate + 3 H(+)</text>
        <dbReference type="Rhea" id="RHEA:23704"/>
        <dbReference type="ChEBI" id="CHEBI:15377"/>
        <dbReference type="ChEBI" id="CHEBI:15378"/>
        <dbReference type="ChEBI" id="CHEBI:15740"/>
        <dbReference type="ChEBI" id="CHEBI:37565"/>
        <dbReference type="ChEBI" id="CHEBI:43474"/>
        <dbReference type="ChEBI" id="CHEBI:58614"/>
        <dbReference type="EC" id="3.5.4.25"/>
    </reaction>
</comment>
<feature type="binding site" evidence="11">
    <location>
        <position position="211"/>
    </location>
    <ligand>
        <name>Zn(2+)</name>
        <dbReference type="ChEBI" id="CHEBI:29105"/>
        <note>catalytic</note>
    </ligand>
</feature>
<evidence type="ECO:0000256" key="6">
    <source>
        <dbReference type="ARBA" id="ARBA00022741"/>
    </source>
</evidence>
<dbReference type="PANTHER" id="PTHR21327:SF18">
    <property type="entry name" value="3,4-DIHYDROXY-2-BUTANONE 4-PHOSPHATE SYNTHASE"/>
    <property type="match status" value="1"/>
</dbReference>
<evidence type="ECO:0000256" key="4">
    <source>
        <dbReference type="ARBA" id="ARBA00022619"/>
    </source>
</evidence>
<dbReference type="InterPro" id="IPR012816">
    <property type="entry name" value="NADAR"/>
</dbReference>
<feature type="active site" description="Proton acceptor" evidence="11">
    <location>
        <position position="287"/>
    </location>
</feature>